<evidence type="ECO:0008006" key="2">
    <source>
        <dbReference type="Google" id="ProtNLM"/>
    </source>
</evidence>
<reference evidence="1" key="1">
    <citation type="submission" date="2020-10" db="EMBL/GenBank/DDBJ databases">
        <title>Diverse heliorhodopsins detected via functional metagenomics in peat lake Actinobacteria, Chloroflexi and Archaea.</title>
        <authorList>
            <person name="Chazan A."/>
            <person name="Rozenberg A."/>
            <person name="Tahan R."/>
            <person name="Mannen K."/>
            <person name="Nagata T."/>
            <person name="Yaish S."/>
            <person name="Larom S."/>
            <person name="Kandori H."/>
            <person name="Inoue K."/>
            <person name="Beja O."/>
            <person name="Pushkarev A."/>
        </authorList>
    </citation>
    <scope>NUCLEOTIDE SEQUENCE</scope>
</reference>
<dbReference type="EMBL" id="MW122884">
    <property type="protein sequence ID" value="QOV09125.1"/>
    <property type="molecule type" value="Genomic_DNA"/>
</dbReference>
<gene>
    <name evidence="1" type="ORF">HULAa36F11_00008</name>
</gene>
<evidence type="ECO:0000313" key="1">
    <source>
        <dbReference type="EMBL" id="QOV09125.1"/>
    </source>
</evidence>
<proteinExistence type="predicted"/>
<name>A0A871XZE0_9ARCH</name>
<dbReference type="AlphaFoldDB" id="A0A871XZE0"/>
<sequence>MEYDIPKDEEANARYLKHIFDDGHSCRVMDACAKLNAKLNVWSDGLGHIVMTIQFENMAQYVALFEDAEWRKGLYQTSRLVLNASTRLMRPAGENS</sequence>
<protein>
    <recommendedName>
        <fullName evidence="2">DUF1330 domain-containing protein</fullName>
    </recommendedName>
</protein>
<organism evidence="1">
    <name type="scientific">uncultured Thermoplasmata archaeon</name>
    <dbReference type="NCBI Taxonomy" id="376542"/>
    <lineage>
        <taxon>Archaea</taxon>
        <taxon>Methanobacteriati</taxon>
        <taxon>Thermoplasmatota</taxon>
        <taxon>Thermoplasmata</taxon>
        <taxon>environmental samples</taxon>
    </lineage>
</organism>
<accession>A0A871XZE0</accession>